<gene>
    <name evidence="7" type="primary">NCAS0F03610</name>
    <name evidence="7" type="ordered locus">NCAS_0F03610</name>
</gene>
<dbReference type="FunCoup" id="G0VH72">
    <property type="interactions" value="49"/>
</dbReference>
<evidence type="ECO:0000256" key="1">
    <source>
        <dbReference type="ARBA" id="ARBA00004225"/>
    </source>
</evidence>
<protein>
    <recommendedName>
        <fullName evidence="9">Nuclear control of ATPase protein 2</fullName>
    </recommendedName>
</protein>
<dbReference type="Proteomes" id="UP000001640">
    <property type="component" value="Chromosome 6"/>
</dbReference>
<dbReference type="InterPro" id="IPR013946">
    <property type="entry name" value="NCA2-like"/>
</dbReference>
<keyword evidence="4" id="KW-0496">Mitochondrion</keyword>
<dbReference type="PANTHER" id="PTHR28234:SF1">
    <property type="entry name" value="NUCLEAR CONTROL OF ATPASE PROTEIN 2"/>
    <property type="match status" value="1"/>
</dbReference>
<dbReference type="PANTHER" id="PTHR28234">
    <property type="entry name" value="NUCLEAR CONTROL OF ATPASE PROTEIN 2"/>
    <property type="match status" value="1"/>
</dbReference>
<comment type="subcellular location">
    <subcellularLocation>
        <location evidence="1">Mitochondrion membrane</location>
        <topology evidence="1">Multi-pass membrane protein</topology>
    </subcellularLocation>
</comment>
<dbReference type="AlphaFoldDB" id="G0VH72"/>
<dbReference type="Pfam" id="PF08637">
    <property type="entry name" value="NCA2"/>
    <property type="match status" value="1"/>
</dbReference>
<reference evidence="7 8" key="1">
    <citation type="journal article" date="2011" name="Proc. Natl. Acad. Sci. U.S.A.">
        <title>Evolutionary erosion of yeast sex chromosomes by mating-type switching accidents.</title>
        <authorList>
            <person name="Gordon J.L."/>
            <person name="Armisen D."/>
            <person name="Proux-Wera E."/>
            <person name="Oheigeartaigh S.S."/>
            <person name="Byrne K.P."/>
            <person name="Wolfe K.H."/>
        </authorList>
    </citation>
    <scope>NUCLEOTIDE SEQUENCE [LARGE SCALE GENOMIC DNA]</scope>
    <source>
        <strain evidence="8">ATCC 76901 / BCRC 22586 / CBS 4309 / NBRC 1992 / NRRL Y-12630</strain>
    </source>
</reference>
<keyword evidence="8" id="KW-1185">Reference proteome</keyword>
<proteinExistence type="predicted"/>
<evidence type="ECO:0000313" key="7">
    <source>
        <dbReference type="EMBL" id="CCC70845.1"/>
    </source>
</evidence>
<dbReference type="InParanoid" id="G0VH72"/>
<dbReference type="OrthoDB" id="413313at2759"/>
<keyword evidence="5 6" id="KW-0472">Membrane</keyword>
<evidence type="ECO:0000256" key="5">
    <source>
        <dbReference type="ARBA" id="ARBA00023136"/>
    </source>
</evidence>
<evidence type="ECO:0000256" key="4">
    <source>
        <dbReference type="ARBA" id="ARBA00023128"/>
    </source>
</evidence>
<dbReference type="GO" id="GO:0009060">
    <property type="term" value="P:aerobic respiration"/>
    <property type="evidence" value="ECO:0007669"/>
    <property type="project" value="EnsemblFungi"/>
</dbReference>
<name>G0VH72_NAUCA</name>
<dbReference type="STRING" id="1064592.G0VH72"/>
<dbReference type="RefSeq" id="XP_003677198.1">
    <property type="nucleotide sequence ID" value="XM_003677150.1"/>
</dbReference>
<dbReference type="KEGG" id="ncs:NCAS_0F03610"/>
<evidence type="ECO:0000313" key="8">
    <source>
        <dbReference type="Proteomes" id="UP000001640"/>
    </source>
</evidence>
<dbReference type="OMA" id="NRIYHVY"/>
<dbReference type="GO" id="GO:0005741">
    <property type="term" value="C:mitochondrial outer membrane"/>
    <property type="evidence" value="ECO:0007669"/>
    <property type="project" value="TreeGrafter"/>
</dbReference>
<dbReference type="EMBL" id="HE576757">
    <property type="protein sequence ID" value="CCC70845.1"/>
    <property type="molecule type" value="Genomic_DNA"/>
</dbReference>
<dbReference type="GeneID" id="96904491"/>
<evidence type="ECO:0000256" key="3">
    <source>
        <dbReference type="ARBA" id="ARBA00022989"/>
    </source>
</evidence>
<evidence type="ECO:0000256" key="2">
    <source>
        <dbReference type="ARBA" id="ARBA00022692"/>
    </source>
</evidence>
<dbReference type="GO" id="GO:0016071">
    <property type="term" value="P:mRNA metabolic process"/>
    <property type="evidence" value="ECO:0007669"/>
    <property type="project" value="EnsemblFungi"/>
</dbReference>
<keyword evidence="2 6" id="KW-0812">Transmembrane</keyword>
<evidence type="ECO:0000256" key="6">
    <source>
        <dbReference type="SAM" id="Phobius"/>
    </source>
</evidence>
<organism evidence="7 8">
    <name type="scientific">Naumovozyma castellii</name>
    <name type="common">Yeast</name>
    <name type="synonym">Saccharomyces castellii</name>
    <dbReference type="NCBI Taxonomy" id="27288"/>
    <lineage>
        <taxon>Eukaryota</taxon>
        <taxon>Fungi</taxon>
        <taxon>Dikarya</taxon>
        <taxon>Ascomycota</taxon>
        <taxon>Saccharomycotina</taxon>
        <taxon>Saccharomycetes</taxon>
        <taxon>Saccharomycetales</taxon>
        <taxon>Saccharomycetaceae</taxon>
        <taxon>Naumovozyma</taxon>
    </lineage>
</organism>
<accession>G0VH72</accession>
<dbReference type="HOGENOM" id="CLU_008227_2_0_1"/>
<feature type="transmembrane region" description="Helical" evidence="6">
    <location>
        <begin position="302"/>
        <end position="321"/>
    </location>
</feature>
<reference key="2">
    <citation type="submission" date="2011-08" db="EMBL/GenBank/DDBJ databases">
        <title>Genome sequence of Naumovozyma castellii.</title>
        <authorList>
            <person name="Gordon J.L."/>
            <person name="Armisen D."/>
            <person name="Proux-Wera E."/>
            <person name="OhEigeartaigh S.S."/>
            <person name="Byrne K.P."/>
            <person name="Wolfe K.H."/>
        </authorList>
    </citation>
    <scope>NUCLEOTIDE SEQUENCE</scope>
    <source>
        <strain>Type strain:CBS 4309</strain>
    </source>
</reference>
<keyword evidence="3 6" id="KW-1133">Transmembrane helix</keyword>
<sequence>MIFDGKILDSLKSIDLSLQTIFQAAPLNIKEDTEKDKLLVVQKQLQRIREIVLPITKKIQQDSQLKKTTILKINYDEIITILKQLPFADGKSTLSDSITDKIYSYIMVLYFYTIVNESLIRLSNGYETQRYYNNVKNSLSSTLLYGLQTTPQRGFQFVRRIFPMLREKGKNLEDLMDDLRPGLNRLFMIKQYQFVGLVPNYKVFFQLPQSIINQDITNHIDDSGVLLKAWTTKFGELVTNIEPNPNATIERKMAPFKKFFQFVSSPSDVHNDMIQLAQLTKEYQTEMHPLAQLRKPNRLTRYWPTMLLTLLYGPSSIMLLWNSRMDILRFVKENLFEFMEGLVINWCWVPMKNIWATVKHDDSSSIAVMSHGTLDSDMNSLTRMIVSFVLENSSSSSTVDNQLLVQQVEHGDLTQFMEIYENQLHHPMKNIISGGLVRSLLIQLQKTKVDGSLALNGIDKMLKSQQLVFSVVAMSPAVLIIYVLGSSAWKLIKLGTLWSRLSQCKDALSISMNNVERILNYFDKEECYTVNIDYHSEILLNQGLLSMEISNMQNLGRLIVPGSRRNEWNRDVEELMDMSLGKNGRLNVITRIHNVYDKYIL</sequence>
<dbReference type="eggNOG" id="ENOG502QTT6">
    <property type="taxonomic scope" value="Eukaryota"/>
</dbReference>
<feature type="transmembrane region" description="Helical" evidence="6">
    <location>
        <begin position="467"/>
        <end position="489"/>
    </location>
</feature>
<evidence type="ECO:0008006" key="9">
    <source>
        <dbReference type="Google" id="ProtNLM"/>
    </source>
</evidence>